<dbReference type="AlphaFoldDB" id="A0A448TT78"/>
<dbReference type="EMBL" id="LR134510">
    <property type="protein sequence ID" value="VEJ09126.1"/>
    <property type="molecule type" value="Genomic_DNA"/>
</dbReference>
<dbReference type="Gene3D" id="3.90.1640.30">
    <property type="match status" value="1"/>
</dbReference>
<dbReference type="GO" id="GO:0006281">
    <property type="term" value="P:DNA repair"/>
    <property type="evidence" value="ECO:0007669"/>
    <property type="project" value="InterPro"/>
</dbReference>
<dbReference type="InterPro" id="IPR004610">
    <property type="entry name" value="RecJ"/>
</dbReference>
<name>A0A448TT78_9PAST</name>
<organism evidence="9 10">
    <name type="scientific">Actinobacillus delphinicola</name>
    <dbReference type="NCBI Taxonomy" id="51161"/>
    <lineage>
        <taxon>Bacteria</taxon>
        <taxon>Pseudomonadati</taxon>
        <taxon>Pseudomonadota</taxon>
        <taxon>Gammaproteobacteria</taxon>
        <taxon>Pasteurellales</taxon>
        <taxon>Pasteurellaceae</taxon>
        <taxon>Actinobacillus</taxon>
    </lineage>
</organism>
<keyword evidence="3" id="KW-0540">Nuclease</keyword>
<dbReference type="SUPFAM" id="SSF64182">
    <property type="entry name" value="DHH phosphoesterases"/>
    <property type="match status" value="1"/>
</dbReference>
<gene>
    <name evidence="9" type="primary">recJ</name>
    <name evidence="9" type="ORF">NCTC12871_00562</name>
</gene>
<dbReference type="Pfam" id="PF01368">
    <property type="entry name" value="DHH"/>
    <property type="match status" value="1"/>
</dbReference>
<dbReference type="GO" id="GO:0006310">
    <property type="term" value="P:DNA recombination"/>
    <property type="evidence" value="ECO:0007669"/>
    <property type="project" value="InterPro"/>
</dbReference>
<keyword evidence="4 9" id="KW-0378">Hydrolase</keyword>
<feature type="domain" description="RecJ OB" evidence="8">
    <location>
        <begin position="465"/>
        <end position="570"/>
    </location>
</feature>
<evidence type="ECO:0000256" key="3">
    <source>
        <dbReference type="ARBA" id="ARBA00022722"/>
    </source>
</evidence>
<comment type="similarity">
    <text evidence="1">Belongs to the RecJ family.</text>
</comment>
<dbReference type="GO" id="GO:0003676">
    <property type="term" value="F:nucleic acid binding"/>
    <property type="evidence" value="ECO:0007669"/>
    <property type="project" value="InterPro"/>
</dbReference>
<keyword evidence="5 9" id="KW-0269">Exonuclease</keyword>
<dbReference type="InterPro" id="IPR051673">
    <property type="entry name" value="SSDNA_exonuclease_RecJ"/>
</dbReference>
<evidence type="ECO:0000313" key="10">
    <source>
        <dbReference type="Proteomes" id="UP000279799"/>
    </source>
</evidence>
<evidence type="ECO:0000259" key="7">
    <source>
        <dbReference type="Pfam" id="PF02272"/>
    </source>
</evidence>
<dbReference type="InterPro" id="IPR001667">
    <property type="entry name" value="DDH_dom"/>
</dbReference>
<dbReference type="InterPro" id="IPR041122">
    <property type="entry name" value="RecJ_OB"/>
</dbReference>
<reference evidence="9 10" key="1">
    <citation type="submission" date="2018-12" db="EMBL/GenBank/DDBJ databases">
        <authorList>
            <consortium name="Pathogen Informatics"/>
        </authorList>
    </citation>
    <scope>NUCLEOTIDE SEQUENCE [LARGE SCALE GENOMIC DNA]</scope>
    <source>
        <strain evidence="9 10">NCTC12871</strain>
    </source>
</reference>
<sequence length="575" mass="63922">MKREQKLIKRRPIPIGDKICEHPLLDRIYRARHVNTSVELDRSFGKLLPPNLLSEIGQGVALLIDALDKQSNIIIVGDFDADGATSTALMMDALSQLGFKNLSYLIPNRFDQGYGLSLDVAEMAVASQAGLVITVDNGISSLEGVAFLKQHNVKVLITDHHLPGENLPIADCIINPNLHDSTFPSKALAGVGVAFYLMLAVRAKLRELKKFDQQSQPHFLDLLDLVALGTIADVVPLDQNNRILAFQGLGQIKKGHCRPGIQALIEVAHRNREKLTAGDLGFAIAPRLNAAGRLDNMSAGVELLLCKEMEKARALAYDLDALNQARREIESGMKEEALRLCQNMPNFEQDLPYAIALYQADWHQGVLGILASRIKDKYHRPTIAFADDKEGILRGSARSIEGIHIRDILERVNSLYPDMLVKFGGHAMAAGLSLKTEYLSDFQKAFNQVVKDWVKDDSMQGIIWTDGELTPDLLSISTAELINQAGPWGQAFPEPIFEGEFKILQQRLLKDAHLKLLIEPKNGGPLLDAIAFNIDRSLYPDLSLKEVRLVYKLNINEFRGQRNLQLLVEHIEPLN</sequence>
<dbReference type="RefSeq" id="WP_126598791.1">
    <property type="nucleotide sequence ID" value="NZ_LR134510.1"/>
</dbReference>
<evidence type="ECO:0000256" key="1">
    <source>
        <dbReference type="ARBA" id="ARBA00005915"/>
    </source>
</evidence>
<dbReference type="InterPro" id="IPR003156">
    <property type="entry name" value="DHHA1_dom"/>
</dbReference>
<dbReference type="PANTHER" id="PTHR30255">
    <property type="entry name" value="SINGLE-STRANDED-DNA-SPECIFIC EXONUCLEASE RECJ"/>
    <property type="match status" value="1"/>
</dbReference>
<dbReference type="Pfam" id="PF02272">
    <property type="entry name" value="DHHA1"/>
    <property type="match status" value="1"/>
</dbReference>
<proteinExistence type="inferred from homology"/>
<dbReference type="FunFam" id="3.90.1640.30:FF:000001">
    <property type="entry name" value="Single-stranded-DNA-specific exonuclease RecJ"/>
    <property type="match status" value="1"/>
</dbReference>
<feature type="domain" description="DDH" evidence="6">
    <location>
        <begin position="72"/>
        <end position="230"/>
    </location>
</feature>
<evidence type="ECO:0000256" key="5">
    <source>
        <dbReference type="ARBA" id="ARBA00022839"/>
    </source>
</evidence>
<accession>A0A448TT78</accession>
<evidence type="ECO:0000313" key="9">
    <source>
        <dbReference type="EMBL" id="VEJ09126.1"/>
    </source>
</evidence>
<dbReference type="Gene3D" id="3.10.310.30">
    <property type="match status" value="1"/>
</dbReference>
<evidence type="ECO:0000256" key="2">
    <source>
        <dbReference type="ARBA" id="ARBA00019841"/>
    </source>
</evidence>
<protein>
    <recommendedName>
        <fullName evidence="2">Single-stranded-DNA-specific exonuclease RecJ</fullName>
    </recommendedName>
</protein>
<dbReference type="GO" id="GO:0008409">
    <property type="term" value="F:5'-3' exonuclease activity"/>
    <property type="evidence" value="ECO:0007669"/>
    <property type="project" value="InterPro"/>
</dbReference>
<dbReference type="OrthoDB" id="9809852at2"/>
<dbReference type="PANTHER" id="PTHR30255:SF2">
    <property type="entry name" value="SINGLE-STRANDED-DNA-SPECIFIC EXONUCLEASE RECJ"/>
    <property type="match status" value="1"/>
</dbReference>
<dbReference type="Proteomes" id="UP000279799">
    <property type="component" value="Chromosome"/>
</dbReference>
<dbReference type="InterPro" id="IPR038763">
    <property type="entry name" value="DHH_sf"/>
</dbReference>
<feature type="domain" description="DHHA1" evidence="7">
    <location>
        <begin position="355"/>
        <end position="451"/>
    </location>
</feature>
<evidence type="ECO:0000259" key="8">
    <source>
        <dbReference type="Pfam" id="PF17768"/>
    </source>
</evidence>
<evidence type="ECO:0000256" key="4">
    <source>
        <dbReference type="ARBA" id="ARBA00022801"/>
    </source>
</evidence>
<dbReference type="NCBIfam" id="TIGR00644">
    <property type="entry name" value="recJ"/>
    <property type="match status" value="1"/>
</dbReference>
<keyword evidence="10" id="KW-1185">Reference proteome</keyword>
<evidence type="ECO:0000259" key="6">
    <source>
        <dbReference type="Pfam" id="PF01368"/>
    </source>
</evidence>
<dbReference type="Pfam" id="PF17768">
    <property type="entry name" value="RecJ_OB"/>
    <property type="match status" value="1"/>
</dbReference>
<dbReference type="KEGG" id="adp:NCTC12871_00562"/>